<evidence type="ECO:0000313" key="3">
    <source>
        <dbReference type="Proteomes" id="UP000034264"/>
    </source>
</evidence>
<accession>A0A0G1M2W4</accession>
<comment type="caution">
    <text evidence="2">The sequence shown here is derived from an EMBL/GenBank/DDBJ whole genome shotgun (WGS) entry which is preliminary data.</text>
</comment>
<dbReference type="Proteomes" id="UP000034264">
    <property type="component" value="Unassembled WGS sequence"/>
</dbReference>
<evidence type="ECO:0000313" key="2">
    <source>
        <dbReference type="EMBL" id="KKU02504.1"/>
    </source>
</evidence>
<dbReference type="AlphaFoldDB" id="A0A0G1M2W4"/>
<proteinExistence type="predicted"/>
<organism evidence="2 3">
    <name type="scientific">Candidatus Amesbacteria bacterium GW2011_GWC2_45_19</name>
    <dbReference type="NCBI Taxonomy" id="1618366"/>
    <lineage>
        <taxon>Bacteria</taxon>
        <taxon>Candidatus Amesiibacteriota</taxon>
    </lineage>
</organism>
<evidence type="ECO:0000256" key="1">
    <source>
        <dbReference type="SAM" id="Phobius"/>
    </source>
</evidence>
<keyword evidence="1" id="KW-1133">Transmembrane helix</keyword>
<name>A0A0G1M2W4_9BACT</name>
<reference evidence="2 3" key="1">
    <citation type="journal article" date="2015" name="Nature">
        <title>rRNA introns, odd ribosomes, and small enigmatic genomes across a large radiation of phyla.</title>
        <authorList>
            <person name="Brown C.T."/>
            <person name="Hug L.A."/>
            <person name="Thomas B.C."/>
            <person name="Sharon I."/>
            <person name="Castelle C.J."/>
            <person name="Singh A."/>
            <person name="Wilkins M.J."/>
            <person name="Williams K.H."/>
            <person name="Banfield J.F."/>
        </authorList>
    </citation>
    <scope>NUCLEOTIDE SEQUENCE [LARGE SCALE GENOMIC DNA]</scope>
</reference>
<keyword evidence="1" id="KW-0812">Transmembrane</keyword>
<feature type="transmembrane region" description="Helical" evidence="1">
    <location>
        <begin position="195"/>
        <end position="215"/>
    </location>
</feature>
<keyword evidence="1" id="KW-0472">Membrane</keyword>
<dbReference type="EMBL" id="LCKS01000012">
    <property type="protein sequence ID" value="KKU02504.1"/>
    <property type="molecule type" value="Genomic_DNA"/>
</dbReference>
<feature type="non-terminal residue" evidence="2">
    <location>
        <position position="270"/>
    </location>
</feature>
<gene>
    <name evidence="2" type="ORF">UX05_C0012G0001</name>
</gene>
<protein>
    <submittedName>
        <fullName evidence="2">Uncharacterized protein</fullName>
    </submittedName>
</protein>
<sequence length="270" mass="28243">MKVVPTIISVSRAGLSVCGTQINGLLKMPFDAGVVKDLNVTGLTELAAQIKTFVESNKIPASDLVVVLDAETYFEKQLTGETDDQLAGEVQEFVDSVPLASPSSKIFKVGDKYHAVVINRRLYESVRAAFAALGFAVKAVVPELVLGPVGVAGTFDANACRLILKKMAYVTENSFVGVTHAGADDSWVNQNRKTATLLAAGAILISVLGVGLVVWQTVAARQTAVARARARTAKIVQALPSPIPTPAAATTSAKLADLTVRVVNASGITG</sequence>